<keyword evidence="2" id="KW-1185">Reference proteome</keyword>
<sequence>MDWKNELQMKLAGWESATDFSVRREYCLSVLRNAGGLNLKEIFDKVIVGAPPVYALQSDDFGIYFELVSRLLRSEDSEGLKYFFGADIKSSITQEILTLVACSSVEKLEAFIAAAKLYSIPKEYLPVAFVSKMLITPAVVGFFENHRDDFTFDIYPDYFEGLCWTYLGWPDYLRSLKLPDRSEVERAIAAVGRTSHSKDVPSEWDLSSLTVLIVTGKLDDIVSEAYRNLAVAKWLSYTVITDNITQFNRTWLMDMGSEGIAKLFASAMEAAHEYDREQLSRGLMGVMMILGGAAYSVQRISVSRRNIPSSLPSTEHLRRVPVRIPVSDDSKAVVP</sequence>
<protein>
    <submittedName>
        <fullName evidence="1">Uncharacterized protein</fullName>
    </submittedName>
</protein>
<accession>A0A1G6Q7V4</accession>
<name>A0A1G6Q7V4_9GAMM</name>
<evidence type="ECO:0000313" key="1">
    <source>
        <dbReference type="EMBL" id="SDC88301.1"/>
    </source>
</evidence>
<dbReference type="GeneID" id="57608923"/>
<reference evidence="2" key="1">
    <citation type="submission" date="2016-10" db="EMBL/GenBank/DDBJ databases">
        <authorList>
            <person name="Varghese N."/>
            <person name="Submissions S."/>
        </authorList>
    </citation>
    <scope>NUCLEOTIDE SEQUENCE [LARGE SCALE GENOMIC DNA]</scope>
    <source>
        <strain evidence="2">DSM 26382</strain>
    </source>
</reference>
<dbReference type="RefSeq" id="WP_139204227.1">
    <property type="nucleotide sequence ID" value="NZ_FMZQ01000007.1"/>
</dbReference>
<evidence type="ECO:0000313" key="2">
    <source>
        <dbReference type="Proteomes" id="UP000199467"/>
    </source>
</evidence>
<dbReference type="EMBL" id="FMZQ01000007">
    <property type="protein sequence ID" value="SDC88301.1"/>
    <property type="molecule type" value="Genomic_DNA"/>
</dbReference>
<proteinExistence type="predicted"/>
<organism evidence="1 2">
    <name type="scientific">Ectopseudomonas chengduensis</name>
    <dbReference type="NCBI Taxonomy" id="489632"/>
    <lineage>
        <taxon>Bacteria</taxon>
        <taxon>Pseudomonadati</taxon>
        <taxon>Pseudomonadota</taxon>
        <taxon>Gammaproteobacteria</taxon>
        <taxon>Pseudomonadales</taxon>
        <taxon>Pseudomonadaceae</taxon>
        <taxon>Ectopseudomonas</taxon>
    </lineage>
</organism>
<dbReference type="AlphaFoldDB" id="A0A1G6Q7V4"/>
<dbReference type="Proteomes" id="UP000199467">
    <property type="component" value="Unassembled WGS sequence"/>
</dbReference>
<gene>
    <name evidence="1" type="ORF">SAMN05216576_107300</name>
</gene>